<gene>
    <name evidence="4" type="ORF">BAA01_01000</name>
</gene>
<evidence type="ECO:0008006" key="6">
    <source>
        <dbReference type="Google" id="ProtNLM"/>
    </source>
</evidence>
<dbReference type="NCBIfam" id="NF040535">
    <property type="entry name" value="LiaF_C_term"/>
    <property type="match status" value="1"/>
</dbReference>
<evidence type="ECO:0000259" key="2">
    <source>
        <dbReference type="Pfam" id="PF09922"/>
    </source>
</evidence>
<protein>
    <recommendedName>
        <fullName evidence="6">Cell wall-active antibiotics response LiaF-like C-terminal domain-containing protein</fullName>
    </recommendedName>
</protein>
<dbReference type="Pfam" id="PF22570">
    <property type="entry name" value="LiaF-TM"/>
    <property type="match status" value="1"/>
</dbReference>
<dbReference type="InterPro" id="IPR024425">
    <property type="entry name" value="LiaF-like_C"/>
</dbReference>
<accession>A0A1Y3PE20</accession>
<feature type="transmembrane region" description="Helical" evidence="1">
    <location>
        <begin position="59"/>
        <end position="79"/>
    </location>
</feature>
<organism evidence="4 5">
    <name type="scientific">Bacillus thermozeamaize</name>
    <dbReference type="NCBI Taxonomy" id="230954"/>
    <lineage>
        <taxon>Bacteria</taxon>
        <taxon>Bacillati</taxon>
        <taxon>Bacillota</taxon>
        <taxon>Bacilli</taxon>
        <taxon>Bacillales</taxon>
        <taxon>Bacillaceae</taxon>
        <taxon>Bacillus</taxon>
    </lineage>
</organism>
<dbReference type="InterPro" id="IPR047793">
    <property type="entry name" value="LiaF_C"/>
</dbReference>
<evidence type="ECO:0000313" key="5">
    <source>
        <dbReference type="Proteomes" id="UP000196475"/>
    </source>
</evidence>
<dbReference type="Proteomes" id="UP000196475">
    <property type="component" value="Unassembled WGS sequence"/>
</dbReference>
<dbReference type="InterPro" id="IPR054331">
    <property type="entry name" value="LiaF_TM"/>
</dbReference>
<feature type="transmembrane region" description="Helical" evidence="1">
    <location>
        <begin position="36"/>
        <end position="52"/>
    </location>
</feature>
<feature type="domain" description="Cell wall-active antibiotics response LiaF-like C-terminal" evidence="2">
    <location>
        <begin position="123"/>
        <end position="230"/>
    </location>
</feature>
<keyword evidence="1" id="KW-0812">Transmembrane</keyword>
<proteinExistence type="predicted"/>
<evidence type="ECO:0000259" key="3">
    <source>
        <dbReference type="Pfam" id="PF22570"/>
    </source>
</evidence>
<evidence type="ECO:0000256" key="1">
    <source>
        <dbReference type="SAM" id="Phobius"/>
    </source>
</evidence>
<evidence type="ECO:0000313" key="4">
    <source>
        <dbReference type="EMBL" id="OUM84427.1"/>
    </source>
</evidence>
<keyword evidence="1" id="KW-1133">Transmembrane helix</keyword>
<feature type="transmembrane region" description="Helical" evidence="1">
    <location>
        <begin position="85"/>
        <end position="104"/>
    </location>
</feature>
<dbReference type="AlphaFoldDB" id="A0A1Y3PE20"/>
<keyword evidence="1" id="KW-0472">Membrane</keyword>
<feature type="domain" description="LiaF transmembrane" evidence="3">
    <location>
        <begin position="7"/>
        <end position="108"/>
    </location>
</feature>
<sequence length="233" mass="25299">MGGRWLAGIILLVIGVTLLLDNLGFAEISLGWIFSHFWPVILIVVGVSMMVSQKGGGMLAGGIIALLGVLFLARNLGWWTIDLSWLWKVFWPLVIILIGIRILFGASQRGNSRWAIMGSIQKTFENGPWKLESGGYTAIMGGIELDLRQAIIPEGETVIDVTTLMGGAEIRVPRDLPVICEGSVIMGGMELLGRSNGGIFANLEASQGELHEAPRRVRFRCQSIMGGIEIKAV</sequence>
<comment type="caution">
    <text evidence="4">The sequence shown here is derived from an EMBL/GenBank/DDBJ whole genome shotgun (WGS) entry which is preliminary data.</text>
</comment>
<dbReference type="Pfam" id="PF09922">
    <property type="entry name" value="LiaF-like_C"/>
    <property type="match status" value="1"/>
</dbReference>
<name>A0A1Y3PE20_9BACI</name>
<reference evidence="5" key="1">
    <citation type="submission" date="2016-06" db="EMBL/GenBank/DDBJ databases">
        <authorList>
            <person name="Nascimento L."/>
            <person name="Pereira R.V."/>
            <person name="Martins L.F."/>
            <person name="Quaggio R.B."/>
            <person name="Silva A.M."/>
            <person name="Setubal J.C."/>
        </authorList>
    </citation>
    <scope>NUCLEOTIDE SEQUENCE [LARGE SCALE GENOMIC DNA]</scope>
</reference>
<dbReference type="EMBL" id="LZRT01000130">
    <property type="protein sequence ID" value="OUM84427.1"/>
    <property type="molecule type" value="Genomic_DNA"/>
</dbReference>